<keyword evidence="2" id="KW-0238">DNA-binding</keyword>
<keyword evidence="1" id="KW-0805">Transcription regulation</keyword>
<dbReference type="PANTHER" id="PTHR43537">
    <property type="entry name" value="TRANSCRIPTIONAL REGULATOR, GNTR FAMILY"/>
    <property type="match status" value="1"/>
</dbReference>
<organism evidence="5 6">
    <name type="scientific">Devosia rhizoryzae</name>
    <dbReference type="NCBI Taxonomy" id="2774137"/>
    <lineage>
        <taxon>Bacteria</taxon>
        <taxon>Pseudomonadati</taxon>
        <taxon>Pseudomonadota</taxon>
        <taxon>Alphaproteobacteria</taxon>
        <taxon>Hyphomicrobiales</taxon>
        <taxon>Devosiaceae</taxon>
        <taxon>Devosia</taxon>
    </lineage>
</organism>
<dbReference type="InterPro" id="IPR036388">
    <property type="entry name" value="WH-like_DNA-bd_sf"/>
</dbReference>
<proteinExistence type="predicted"/>
<dbReference type="InterPro" id="IPR008920">
    <property type="entry name" value="TF_FadR/GntR_C"/>
</dbReference>
<dbReference type="InterPro" id="IPR011711">
    <property type="entry name" value="GntR_C"/>
</dbReference>
<dbReference type="Pfam" id="PF07729">
    <property type="entry name" value="FCD"/>
    <property type="match status" value="1"/>
</dbReference>
<gene>
    <name evidence="5" type="ORF">JI748_11600</name>
</gene>
<reference evidence="5 6" key="1">
    <citation type="submission" date="2021-01" db="EMBL/GenBank/DDBJ databases">
        <title>Genome seq and assembly of Devosia sp. LEGU1.</title>
        <authorList>
            <person name="Chhetri G."/>
        </authorList>
    </citation>
    <scope>NUCLEOTIDE SEQUENCE [LARGE SCALE GENOMIC DNA]</scope>
    <source>
        <strain evidence="5 6">LEGU1</strain>
    </source>
</reference>
<feature type="domain" description="HTH gntR-type" evidence="4">
    <location>
        <begin position="15"/>
        <end position="82"/>
    </location>
</feature>
<dbReference type="InterPro" id="IPR000524">
    <property type="entry name" value="Tscrpt_reg_HTH_GntR"/>
</dbReference>
<dbReference type="Gene3D" id="1.10.10.10">
    <property type="entry name" value="Winged helix-like DNA-binding domain superfamily/Winged helix DNA-binding domain"/>
    <property type="match status" value="1"/>
</dbReference>
<evidence type="ECO:0000256" key="3">
    <source>
        <dbReference type="ARBA" id="ARBA00023163"/>
    </source>
</evidence>
<dbReference type="Proteomes" id="UP000595857">
    <property type="component" value="Chromosome"/>
</dbReference>
<dbReference type="RefSeq" id="WP_201630760.1">
    <property type="nucleotide sequence ID" value="NZ_CP068046.1"/>
</dbReference>
<dbReference type="Pfam" id="PF00392">
    <property type="entry name" value="GntR"/>
    <property type="match status" value="1"/>
</dbReference>
<dbReference type="InterPro" id="IPR000485">
    <property type="entry name" value="AsnC-type_HTH_dom"/>
</dbReference>
<dbReference type="InterPro" id="IPR036390">
    <property type="entry name" value="WH_DNA-bd_sf"/>
</dbReference>
<evidence type="ECO:0000256" key="2">
    <source>
        <dbReference type="ARBA" id="ARBA00023125"/>
    </source>
</evidence>
<dbReference type="SUPFAM" id="SSF48008">
    <property type="entry name" value="GntR ligand-binding domain-like"/>
    <property type="match status" value="1"/>
</dbReference>
<evidence type="ECO:0000256" key="1">
    <source>
        <dbReference type="ARBA" id="ARBA00023015"/>
    </source>
</evidence>
<evidence type="ECO:0000313" key="6">
    <source>
        <dbReference type="Proteomes" id="UP000595857"/>
    </source>
</evidence>
<sequence>MTEETLKQPTPILHRKKADLVYEYLREQIINGTYAPGQRMTLADLSQELGLSHMPVREALLRLEREGLLASEPHKGMRVVSLSLKDAEELFEIRCELEGLSAFRAATSGDTELVDDLLSINGDFADAYGRHDFTAMGSANWMLHRRMLQAAGSAQLTRVLEDHWTSSARYRSGYQLIPGRAQQTIIEHDAIIAAIRDGDADAARLAARRHIQLAGSDLAIIVAKKAEH</sequence>
<evidence type="ECO:0000259" key="4">
    <source>
        <dbReference type="PROSITE" id="PS50949"/>
    </source>
</evidence>
<keyword evidence="3" id="KW-0804">Transcription</keyword>
<dbReference type="PRINTS" id="PR00033">
    <property type="entry name" value="HTHASNC"/>
</dbReference>
<dbReference type="EMBL" id="CP068046">
    <property type="protein sequence ID" value="QQR38422.1"/>
    <property type="molecule type" value="Genomic_DNA"/>
</dbReference>
<name>A0ABX7C2G1_9HYPH</name>
<dbReference type="PANTHER" id="PTHR43537:SF24">
    <property type="entry name" value="GLUCONATE OPERON TRANSCRIPTIONAL REPRESSOR"/>
    <property type="match status" value="1"/>
</dbReference>
<protein>
    <submittedName>
        <fullName evidence="5">GntR family transcriptional regulator</fullName>
    </submittedName>
</protein>
<dbReference type="SMART" id="SM00895">
    <property type="entry name" value="FCD"/>
    <property type="match status" value="1"/>
</dbReference>
<dbReference type="SMART" id="SM00345">
    <property type="entry name" value="HTH_GNTR"/>
    <property type="match status" value="1"/>
</dbReference>
<evidence type="ECO:0000313" key="5">
    <source>
        <dbReference type="EMBL" id="QQR38422.1"/>
    </source>
</evidence>
<dbReference type="SUPFAM" id="SSF46785">
    <property type="entry name" value="Winged helix' DNA-binding domain"/>
    <property type="match status" value="1"/>
</dbReference>
<keyword evidence="6" id="KW-1185">Reference proteome</keyword>
<accession>A0ABX7C2G1</accession>
<dbReference type="Gene3D" id="1.20.120.530">
    <property type="entry name" value="GntR ligand-binding domain-like"/>
    <property type="match status" value="1"/>
</dbReference>
<dbReference type="PROSITE" id="PS50949">
    <property type="entry name" value="HTH_GNTR"/>
    <property type="match status" value="1"/>
</dbReference>